<comment type="similarity">
    <text evidence="2">Belongs to the reduced folate carrier (RFC) transporter (TC 2.A.48) family.</text>
</comment>
<reference evidence="5 6" key="2">
    <citation type="submission" date="2017-04" db="EMBL/GenBank/DDBJ databases">
        <title>CpG methylation of centromeres and impact of large insertions on vertebrate speciation.</title>
        <authorList>
            <person name="Ichikawa K."/>
            <person name="Yoshimura J."/>
            <person name="Morishita S."/>
        </authorList>
    </citation>
    <scope>NUCLEOTIDE SEQUENCE</scope>
    <source>
        <strain evidence="5 6">HSOK</strain>
    </source>
</reference>
<dbReference type="Ensembl" id="ENSORLT00015036121.1">
    <property type="protein sequence ID" value="ENSORLP00015035335.1"/>
    <property type="gene ID" value="ENSORLG00015021858.1"/>
</dbReference>
<evidence type="ECO:0000256" key="2">
    <source>
        <dbReference type="ARBA" id="ARBA00005773"/>
    </source>
</evidence>
<dbReference type="InterPro" id="IPR036259">
    <property type="entry name" value="MFS_trans_sf"/>
</dbReference>
<dbReference type="Proteomes" id="UP000265200">
    <property type="component" value="Chromosome 13"/>
</dbReference>
<dbReference type="PANTHER" id="PTHR10686">
    <property type="entry name" value="FOLATE TRANSPORTER"/>
    <property type="match status" value="1"/>
</dbReference>
<proteinExistence type="inferred from homology"/>
<evidence type="ECO:0008006" key="7">
    <source>
        <dbReference type="Google" id="ProtNLM"/>
    </source>
</evidence>
<keyword evidence="3" id="KW-1133">Transmembrane helix</keyword>
<feature type="transmembrane region" description="Helical" evidence="3">
    <location>
        <begin position="89"/>
        <end position="107"/>
    </location>
</feature>
<feature type="chain" id="PRO_5018123410" description="Solute carrier family 19 member 3a" evidence="4">
    <location>
        <begin position="23"/>
        <end position="135"/>
    </location>
</feature>
<dbReference type="InterPro" id="IPR002666">
    <property type="entry name" value="Folate_carrier"/>
</dbReference>
<dbReference type="AlphaFoldDB" id="A0A3P9JSZ5"/>
<organism evidence="5 6">
    <name type="scientific">Oryzias latipes</name>
    <name type="common">Japanese rice fish</name>
    <name type="synonym">Japanese killifish</name>
    <dbReference type="NCBI Taxonomy" id="8090"/>
    <lineage>
        <taxon>Eukaryota</taxon>
        <taxon>Metazoa</taxon>
        <taxon>Chordata</taxon>
        <taxon>Craniata</taxon>
        <taxon>Vertebrata</taxon>
        <taxon>Euteleostomi</taxon>
        <taxon>Actinopterygii</taxon>
        <taxon>Neopterygii</taxon>
        <taxon>Teleostei</taxon>
        <taxon>Neoteleostei</taxon>
        <taxon>Acanthomorphata</taxon>
        <taxon>Ovalentaria</taxon>
        <taxon>Atherinomorphae</taxon>
        <taxon>Beloniformes</taxon>
        <taxon>Adrianichthyidae</taxon>
        <taxon>Oryziinae</taxon>
        <taxon>Oryzias</taxon>
    </lineage>
</organism>
<dbReference type="GO" id="GO:0090482">
    <property type="term" value="F:vitamin transmembrane transporter activity"/>
    <property type="evidence" value="ECO:0007669"/>
    <property type="project" value="InterPro"/>
</dbReference>
<evidence type="ECO:0000256" key="4">
    <source>
        <dbReference type="SAM" id="SignalP"/>
    </source>
</evidence>
<dbReference type="SUPFAM" id="SSF103473">
    <property type="entry name" value="MFS general substrate transporter"/>
    <property type="match status" value="1"/>
</dbReference>
<evidence type="ECO:0000313" key="5">
    <source>
        <dbReference type="Ensembl" id="ENSORLP00015035335.1"/>
    </source>
</evidence>
<feature type="signal peptide" evidence="4">
    <location>
        <begin position="1"/>
        <end position="22"/>
    </location>
</feature>
<dbReference type="GO" id="GO:0016020">
    <property type="term" value="C:membrane"/>
    <property type="evidence" value="ECO:0007669"/>
    <property type="project" value="UniProtKB-SubCell"/>
</dbReference>
<protein>
    <recommendedName>
        <fullName evidence="7">Solute carrier family 19 member 3a</fullName>
    </recommendedName>
</protein>
<evidence type="ECO:0000313" key="6">
    <source>
        <dbReference type="Proteomes" id="UP000265200"/>
    </source>
</evidence>
<keyword evidence="4" id="KW-0732">Signal</keyword>
<sequence length="135" mass="15240">MFQSAVLFVTTALLRWTDSVAAMQAMQFFYGVVTASDVAYFSYIYSVVDLKRYRKATSYCRSVQLLGYTVGSVLGQLVVSFNLMSYENILVFTLVLTAIALVTSCFLPMPEKSMFFHPNPTTQRDCVYHPSSNHI</sequence>
<dbReference type="Gene3D" id="1.20.1250.20">
    <property type="entry name" value="MFS general substrate transporter like domains"/>
    <property type="match status" value="1"/>
</dbReference>
<comment type="subcellular location">
    <subcellularLocation>
        <location evidence="1">Membrane</location>
        <topology evidence="1">Multi-pass membrane protein</topology>
    </subcellularLocation>
</comment>
<reference evidence="5" key="4">
    <citation type="submission" date="2025-09" db="UniProtKB">
        <authorList>
            <consortium name="Ensembl"/>
        </authorList>
    </citation>
    <scope>IDENTIFICATION</scope>
    <source>
        <strain evidence="5">HSOK</strain>
    </source>
</reference>
<accession>A0A3P9JSZ5</accession>
<feature type="transmembrane region" description="Helical" evidence="3">
    <location>
        <begin position="27"/>
        <end position="45"/>
    </location>
</feature>
<dbReference type="PANTHER" id="PTHR10686:SF37">
    <property type="entry name" value="THIAMINE TRANSPORTER 2"/>
    <property type="match status" value="1"/>
</dbReference>
<keyword evidence="3" id="KW-0472">Membrane</keyword>
<evidence type="ECO:0000256" key="3">
    <source>
        <dbReference type="SAM" id="Phobius"/>
    </source>
</evidence>
<dbReference type="Pfam" id="PF01770">
    <property type="entry name" value="Folate_carrier"/>
    <property type="match status" value="1"/>
</dbReference>
<keyword evidence="3" id="KW-0812">Transmembrane</keyword>
<reference key="1">
    <citation type="journal article" date="2007" name="Nature">
        <title>The medaka draft genome and insights into vertebrate genome evolution.</title>
        <authorList>
            <person name="Kasahara M."/>
            <person name="Naruse K."/>
            <person name="Sasaki S."/>
            <person name="Nakatani Y."/>
            <person name="Qu W."/>
            <person name="Ahsan B."/>
            <person name="Yamada T."/>
            <person name="Nagayasu Y."/>
            <person name="Doi K."/>
            <person name="Kasai Y."/>
            <person name="Jindo T."/>
            <person name="Kobayashi D."/>
            <person name="Shimada A."/>
            <person name="Toyoda A."/>
            <person name="Kuroki Y."/>
            <person name="Fujiyama A."/>
            <person name="Sasaki T."/>
            <person name="Shimizu A."/>
            <person name="Asakawa S."/>
            <person name="Shimizu N."/>
            <person name="Hashimoto S."/>
            <person name="Yang J."/>
            <person name="Lee Y."/>
            <person name="Matsushima K."/>
            <person name="Sugano S."/>
            <person name="Sakaizumi M."/>
            <person name="Narita T."/>
            <person name="Ohishi K."/>
            <person name="Haga S."/>
            <person name="Ohta F."/>
            <person name="Nomoto H."/>
            <person name="Nogata K."/>
            <person name="Morishita T."/>
            <person name="Endo T."/>
            <person name="Shin-I T."/>
            <person name="Takeda H."/>
            <person name="Morishita S."/>
            <person name="Kohara Y."/>
        </authorList>
    </citation>
    <scope>NUCLEOTIDE SEQUENCE [LARGE SCALE GENOMIC DNA]</scope>
    <source>
        <strain>Hd-rR</strain>
    </source>
</reference>
<name>A0A3P9JSZ5_ORYLA</name>
<evidence type="ECO:0000256" key="1">
    <source>
        <dbReference type="ARBA" id="ARBA00004141"/>
    </source>
</evidence>
<reference evidence="5" key="3">
    <citation type="submission" date="2025-08" db="UniProtKB">
        <authorList>
            <consortium name="Ensembl"/>
        </authorList>
    </citation>
    <scope>IDENTIFICATION</scope>
    <source>
        <strain evidence="5">HSOK</strain>
    </source>
</reference>